<dbReference type="RefSeq" id="WP_286299830.1">
    <property type="nucleotide sequence ID" value="NZ_AP027728.1"/>
</dbReference>
<reference evidence="3" key="1">
    <citation type="journal article" date="2019" name="Int. J. Syst. Evol. Microbiol.">
        <title>The Global Catalogue of Microorganisms (GCM) 10K type strain sequencing project: providing services to taxonomists for standard genome sequencing and annotation.</title>
        <authorList>
            <consortium name="The Broad Institute Genomics Platform"/>
            <consortium name="The Broad Institute Genome Sequencing Center for Infectious Disease"/>
            <person name="Wu L."/>
            <person name="Ma J."/>
        </authorList>
    </citation>
    <scope>NUCLEOTIDE SEQUENCE [LARGE SCALE GENOMIC DNA]</scope>
    <source>
        <strain evidence="3">NBRC 106310</strain>
    </source>
</reference>
<accession>A0ABM8FVP6</accession>
<proteinExistence type="predicted"/>
<feature type="compositionally biased region" description="Polar residues" evidence="1">
    <location>
        <begin position="29"/>
        <end position="44"/>
    </location>
</feature>
<evidence type="ECO:0000313" key="3">
    <source>
        <dbReference type="Proteomes" id="UP001321543"/>
    </source>
</evidence>
<dbReference type="InterPro" id="IPR036689">
    <property type="entry name" value="ESAT-6-like_sf"/>
</dbReference>
<keyword evidence="3" id="KW-1185">Reference proteome</keyword>
<gene>
    <name evidence="2" type="ORF">GCM10025863_22070</name>
</gene>
<dbReference type="Proteomes" id="UP001321543">
    <property type="component" value="Chromosome"/>
</dbReference>
<evidence type="ECO:0000256" key="1">
    <source>
        <dbReference type="SAM" id="MobiDB-lite"/>
    </source>
</evidence>
<dbReference type="SUPFAM" id="SSF140453">
    <property type="entry name" value="EsxAB dimer-like"/>
    <property type="match status" value="1"/>
</dbReference>
<evidence type="ECO:0000313" key="2">
    <source>
        <dbReference type="EMBL" id="BDZ39593.1"/>
    </source>
</evidence>
<name>A0ABM8FVP6_9MICO</name>
<protein>
    <submittedName>
        <fullName evidence="2">Uncharacterized protein</fullName>
    </submittedName>
</protein>
<organism evidence="2 3">
    <name type="scientific">Microbacterium suwonense</name>
    <dbReference type="NCBI Taxonomy" id="683047"/>
    <lineage>
        <taxon>Bacteria</taxon>
        <taxon>Bacillati</taxon>
        <taxon>Actinomycetota</taxon>
        <taxon>Actinomycetes</taxon>
        <taxon>Micrococcales</taxon>
        <taxon>Microbacteriaceae</taxon>
        <taxon>Microbacterium</taxon>
    </lineage>
</organism>
<dbReference type="EMBL" id="AP027728">
    <property type="protein sequence ID" value="BDZ39593.1"/>
    <property type="molecule type" value="Genomic_DNA"/>
</dbReference>
<sequence>MAIRPRIPGVPHAPHTGSPNRPPSAFHRNGSTPTSHPRGSSGSGRDNAGDVSKSKSKFQEFVDGASSVVGLINGILELASHIPLIGDIIDRINQLIQKMFEKVNEAIQKTAEIFAYVGSPTTLRQTGLSWVESVGAPATQATSTIIPSSLPSTGHWTGEAHDAYQARVELQQPAAEDLYDKCVMIDEQLNTFADAIVDFWVSFSIAAITTAVGVGLGIAEIVSVFGAPGGVATIIAEVVSFITDVIGLVNIILTANQAASDFMMEVTNSLGSTMAFPGGAWPRHAA</sequence>
<feature type="region of interest" description="Disordered" evidence="1">
    <location>
        <begin position="1"/>
        <end position="52"/>
    </location>
</feature>